<reference evidence="1 2" key="1">
    <citation type="journal article" date="2019" name="Commun. Biol.">
        <title>The bagworm genome reveals a unique fibroin gene that provides high tensile strength.</title>
        <authorList>
            <person name="Kono N."/>
            <person name="Nakamura H."/>
            <person name="Ohtoshi R."/>
            <person name="Tomita M."/>
            <person name="Numata K."/>
            <person name="Arakawa K."/>
        </authorList>
    </citation>
    <scope>NUCLEOTIDE SEQUENCE [LARGE SCALE GENOMIC DNA]</scope>
</reference>
<dbReference type="PANTHER" id="PTHR46060">
    <property type="entry name" value="MARINER MOS1 TRANSPOSASE-LIKE PROTEIN"/>
    <property type="match status" value="1"/>
</dbReference>
<name>A0A4C1SRM7_EUMVA</name>
<proteinExistence type="predicted"/>
<keyword evidence="2" id="KW-1185">Reference proteome</keyword>
<dbReference type="PANTHER" id="PTHR46060:SF1">
    <property type="entry name" value="MARINER MOS1 TRANSPOSASE-LIKE PROTEIN"/>
    <property type="match status" value="1"/>
</dbReference>
<dbReference type="InterPro" id="IPR052709">
    <property type="entry name" value="Transposase-MT_Hybrid"/>
</dbReference>
<evidence type="ECO:0000313" key="2">
    <source>
        <dbReference type="Proteomes" id="UP000299102"/>
    </source>
</evidence>
<protein>
    <recommendedName>
        <fullName evidence="3">Mariner Mos1 transposase</fullName>
    </recommendedName>
</protein>
<evidence type="ECO:0000313" key="1">
    <source>
        <dbReference type="EMBL" id="GBP04782.1"/>
    </source>
</evidence>
<evidence type="ECO:0008006" key="3">
    <source>
        <dbReference type="Google" id="ProtNLM"/>
    </source>
</evidence>
<organism evidence="1 2">
    <name type="scientific">Eumeta variegata</name>
    <name type="common">Bagworm moth</name>
    <name type="synonym">Eumeta japonica</name>
    <dbReference type="NCBI Taxonomy" id="151549"/>
    <lineage>
        <taxon>Eukaryota</taxon>
        <taxon>Metazoa</taxon>
        <taxon>Ecdysozoa</taxon>
        <taxon>Arthropoda</taxon>
        <taxon>Hexapoda</taxon>
        <taxon>Insecta</taxon>
        <taxon>Pterygota</taxon>
        <taxon>Neoptera</taxon>
        <taxon>Endopterygota</taxon>
        <taxon>Lepidoptera</taxon>
        <taxon>Glossata</taxon>
        <taxon>Ditrysia</taxon>
        <taxon>Tineoidea</taxon>
        <taxon>Psychidae</taxon>
        <taxon>Oiketicinae</taxon>
        <taxon>Eumeta</taxon>
    </lineage>
</organism>
<dbReference type="Proteomes" id="UP000299102">
    <property type="component" value="Unassembled WGS sequence"/>
</dbReference>
<accession>A0A4C1SRM7</accession>
<gene>
    <name evidence="1" type="ORF">EVAR_3716_1</name>
</gene>
<dbReference type="OrthoDB" id="10017160at2759"/>
<comment type="caution">
    <text evidence="1">The sequence shown here is derived from an EMBL/GenBank/DDBJ whole genome shotgun (WGS) entry which is preliminary data.</text>
</comment>
<dbReference type="EMBL" id="BGZK01000015">
    <property type="protein sequence ID" value="GBP04782.1"/>
    <property type="molecule type" value="Genomic_DNA"/>
</dbReference>
<dbReference type="AlphaFoldDB" id="A0A4C1SRM7"/>
<sequence length="125" mass="15015">MRHEADQHQITDKLELNQCDHRAMIYYDHIKGLKWQQFLIDWLSLIEDEEARTGRPPTAVTRRNQAVEELIQENRRITYVELEPELCIGSPGMQTIIQDHLSLRNRWSKWVPHELTDEQKDRRVD</sequence>